<feature type="transmembrane region" description="Helical" evidence="1">
    <location>
        <begin position="164"/>
        <end position="186"/>
    </location>
</feature>
<keyword evidence="1" id="KW-1133">Transmembrane helix</keyword>
<feature type="transmembrane region" description="Helical" evidence="1">
    <location>
        <begin position="76"/>
        <end position="99"/>
    </location>
</feature>
<comment type="caution">
    <text evidence="2">The sequence shown here is derived from an EMBL/GenBank/DDBJ whole genome shotgun (WGS) entry which is preliminary data.</text>
</comment>
<sequence>MKDSTLSHGYLMSTLLKIFFVWHLPAILIFLTPYISFQFDFTSHHFLISIVKFIAPRIMCDAEYISVHTPFNSQSYIYAFSTGLIVTIVFSFVLIFLAFRNRDYAKGIYVDKFRNNIRPFARSFLSVVIGFAIYFSLSFLGNAYNDGGNCSWFNDMRVLSGLEIMKTMLLIGGLQAGIYFCVYVTTISQSTIINQQ</sequence>
<name>A0ABR9GY64_9HYPH</name>
<feature type="transmembrane region" description="Helical" evidence="1">
    <location>
        <begin position="120"/>
        <end position="144"/>
    </location>
</feature>
<keyword evidence="1" id="KW-0472">Membrane</keyword>
<dbReference type="EMBL" id="JACZEP010000021">
    <property type="protein sequence ID" value="MBE1208474.1"/>
    <property type="molecule type" value="Genomic_DNA"/>
</dbReference>
<proteinExistence type="predicted"/>
<keyword evidence="1" id="KW-0812">Transmembrane</keyword>
<dbReference type="RefSeq" id="WP_192569064.1">
    <property type="nucleotide sequence ID" value="NZ_JACZEP010000021.1"/>
</dbReference>
<evidence type="ECO:0000313" key="2">
    <source>
        <dbReference type="EMBL" id="MBE1208474.1"/>
    </source>
</evidence>
<organism evidence="2 3">
    <name type="scientific">Aminobacter carboxidus</name>
    <dbReference type="NCBI Taxonomy" id="376165"/>
    <lineage>
        <taxon>Bacteria</taxon>
        <taxon>Pseudomonadati</taxon>
        <taxon>Pseudomonadota</taxon>
        <taxon>Alphaproteobacteria</taxon>
        <taxon>Hyphomicrobiales</taxon>
        <taxon>Phyllobacteriaceae</taxon>
        <taxon>Aminobacter</taxon>
    </lineage>
</organism>
<evidence type="ECO:0000313" key="3">
    <source>
        <dbReference type="Proteomes" id="UP000598227"/>
    </source>
</evidence>
<dbReference type="Proteomes" id="UP000598227">
    <property type="component" value="Unassembled WGS sequence"/>
</dbReference>
<feature type="transmembrane region" description="Helical" evidence="1">
    <location>
        <begin position="12"/>
        <end position="35"/>
    </location>
</feature>
<protein>
    <submittedName>
        <fullName evidence="2">Uncharacterized protein</fullName>
    </submittedName>
</protein>
<reference evidence="2 3" key="1">
    <citation type="submission" date="2020-09" db="EMBL/GenBank/DDBJ databases">
        <title>Draft Genome Sequence of Aminobacter carboxidus type strain DSM 1086, a soil Gram-negative carboxydobacterium.</title>
        <authorList>
            <person name="Turrini P."/>
            <person name="Tescari M."/>
            <person name="Artuso I."/>
            <person name="Lugli G.A."/>
            <person name="Frangipani E."/>
            <person name="Ventura M."/>
            <person name="Visca P."/>
        </authorList>
    </citation>
    <scope>NUCLEOTIDE SEQUENCE [LARGE SCALE GENOMIC DNA]</scope>
    <source>
        <strain evidence="2 3">DSM 1086</strain>
    </source>
</reference>
<evidence type="ECO:0000256" key="1">
    <source>
        <dbReference type="SAM" id="Phobius"/>
    </source>
</evidence>
<gene>
    <name evidence="2" type="ORF">IHE39_29720</name>
</gene>
<keyword evidence="3" id="KW-1185">Reference proteome</keyword>
<accession>A0ABR9GY64</accession>